<dbReference type="Proteomes" id="UP000708208">
    <property type="component" value="Unassembled WGS sequence"/>
</dbReference>
<protein>
    <submittedName>
        <fullName evidence="1">Uncharacterized protein</fullName>
    </submittedName>
</protein>
<gene>
    <name evidence="1" type="ORF">AFUS01_LOCUS30748</name>
</gene>
<name>A0A8J2KT32_9HEXA</name>
<proteinExistence type="predicted"/>
<evidence type="ECO:0000313" key="2">
    <source>
        <dbReference type="Proteomes" id="UP000708208"/>
    </source>
</evidence>
<evidence type="ECO:0000313" key="1">
    <source>
        <dbReference type="EMBL" id="CAG7820355.1"/>
    </source>
</evidence>
<organism evidence="1 2">
    <name type="scientific">Allacma fusca</name>
    <dbReference type="NCBI Taxonomy" id="39272"/>
    <lineage>
        <taxon>Eukaryota</taxon>
        <taxon>Metazoa</taxon>
        <taxon>Ecdysozoa</taxon>
        <taxon>Arthropoda</taxon>
        <taxon>Hexapoda</taxon>
        <taxon>Collembola</taxon>
        <taxon>Symphypleona</taxon>
        <taxon>Sminthuridae</taxon>
        <taxon>Allacma</taxon>
    </lineage>
</organism>
<comment type="caution">
    <text evidence="1">The sequence shown here is derived from an EMBL/GenBank/DDBJ whole genome shotgun (WGS) entry which is preliminary data.</text>
</comment>
<reference evidence="1" key="1">
    <citation type="submission" date="2021-06" db="EMBL/GenBank/DDBJ databases">
        <authorList>
            <person name="Hodson N. C."/>
            <person name="Mongue J. A."/>
            <person name="Jaron S. K."/>
        </authorList>
    </citation>
    <scope>NUCLEOTIDE SEQUENCE</scope>
</reference>
<feature type="non-terminal residue" evidence="1">
    <location>
        <position position="263"/>
    </location>
</feature>
<sequence>MSANIFCTFAFTFEIKILQSLEICSILIVSPEGIVGAKYEILEDLHTLTSYLVPRTPVRIAIDRNSDAEVPETITTPEAMKFNNCTALCILDYSEPDPEESFSDIPNMVKTRGTTNYLVIFTSNNILNNVSPFFSDIPFSAVIIFVVNGTHPHLLSMPNLFSPFEGLMTIPIENFSLQNLQRQNERINKNLFGSPVYQEVFVTETNCIFLPYFKDQAVECALEMISKYLNYTVYLYLNMDILEENITSPGAGRIVSSLKFDAD</sequence>
<dbReference type="EMBL" id="CAJVCH010476104">
    <property type="protein sequence ID" value="CAG7820355.1"/>
    <property type="molecule type" value="Genomic_DNA"/>
</dbReference>
<accession>A0A8J2KT32</accession>
<keyword evidence="2" id="KW-1185">Reference proteome</keyword>
<dbReference type="AlphaFoldDB" id="A0A8J2KT32"/>